<comment type="cofactor">
    <cofactor evidence="1">
        <name>Mg(2+)</name>
        <dbReference type="ChEBI" id="CHEBI:18420"/>
    </cofactor>
</comment>
<comment type="caution">
    <text evidence="11">The sequence shown here is derived from an EMBL/GenBank/DDBJ whole genome shotgun (WGS) entry which is preliminary data.</text>
</comment>
<dbReference type="InterPro" id="IPR002934">
    <property type="entry name" value="Polymerase_NTP_transf_dom"/>
</dbReference>
<reference evidence="12" key="1">
    <citation type="journal article" date="2019" name="Int. J. Syst. Evol. Microbiol.">
        <title>The Global Catalogue of Microorganisms (GCM) 10K type strain sequencing project: providing services to taxonomists for standard genome sequencing and annotation.</title>
        <authorList>
            <consortium name="The Broad Institute Genomics Platform"/>
            <consortium name="The Broad Institute Genome Sequencing Center for Infectious Disease"/>
            <person name="Wu L."/>
            <person name="Ma J."/>
        </authorList>
    </citation>
    <scope>NUCLEOTIDE SEQUENCE [LARGE SCALE GENOMIC DNA]</scope>
    <source>
        <strain evidence="12">KCTC 32255</strain>
    </source>
</reference>
<dbReference type="Gene3D" id="3.30.460.10">
    <property type="entry name" value="Beta Polymerase, domain 2"/>
    <property type="match status" value="1"/>
</dbReference>
<evidence type="ECO:0000313" key="12">
    <source>
        <dbReference type="Proteomes" id="UP001596337"/>
    </source>
</evidence>
<dbReference type="PANTHER" id="PTHR33571">
    <property type="entry name" value="SSL8005 PROTEIN"/>
    <property type="match status" value="1"/>
</dbReference>
<evidence type="ECO:0000256" key="6">
    <source>
        <dbReference type="ARBA" id="ARBA00022741"/>
    </source>
</evidence>
<evidence type="ECO:0000256" key="4">
    <source>
        <dbReference type="ARBA" id="ARBA00022695"/>
    </source>
</evidence>
<keyword evidence="7" id="KW-0067">ATP-binding</keyword>
<evidence type="ECO:0000256" key="3">
    <source>
        <dbReference type="ARBA" id="ARBA00022679"/>
    </source>
</evidence>
<accession>A0ABW2BV66</accession>
<evidence type="ECO:0000256" key="9">
    <source>
        <dbReference type="ARBA" id="ARBA00038276"/>
    </source>
</evidence>
<gene>
    <name evidence="11" type="ORF">ACFQGD_07225</name>
</gene>
<dbReference type="Proteomes" id="UP001596337">
    <property type="component" value="Unassembled WGS sequence"/>
</dbReference>
<keyword evidence="12" id="KW-1185">Reference proteome</keyword>
<organism evidence="11 12">
    <name type="scientific">Haloechinothrix salitolerans</name>
    <dbReference type="NCBI Taxonomy" id="926830"/>
    <lineage>
        <taxon>Bacteria</taxon>
        <taxon>Bacillati</taxon>
        <taxon>Actinomycetota</taxon>
        <taxon>Actinomycetes</taxon>
        <taxon>Pseudonocardiales</taxon>
        <taxon>Pseudonocardiaceae</taxon>
        <taxon>Haloechinothrix</taxon>
    </lineage>
</organism>
<keyword evidence="5" id="KW-0479">Metal-binding</keyword>
<evidence type="ECO:0000256" key="2">
    <source>
        <dbReference type="ARBA" id="ARBA00022649"/>
    </source>
</evidence>
<evidence type="ECO:0000256" key="5">
    <source>
        <dbReference type="ARBA" id="ARBA00022723"/>
    </source>
</evidence>
<evidence type="ECO:0000256" key="7">
    <source>
        <dbReference type="ARBA" id="ARBA00022840"/>
    </source>
</evidence>
<dbReference type="RefSeq" id="WP_390183379.1">
    <property type="nucleotide sequence ID" value="NZ_JBHMBO010000005.1"/>
</dbReference>
<dbReference type="InterPro" id="IPR043519">
    <property type="entry name" value="NT_sf"/>
</dbReference>
<comment type="similarity">
    <text evidence="9">Belongs to the MntA antitoxin family.</text>
</comment>
<keyword evidence="3" id="KW-0808">Transferase</keyword>
<proteinExistence type="inferred from homology"/>
<dbReference type="EMBL" id="JBHSXX010000001">
    <property type="protein sequence ID" value="MFC6866937.1"/>
    <property type="molecule type" value="Genomic_DNA"/>
</dbReference>
<sequence>MCPQVTAALSDGIEAQSGLKVATMHAAIESKRREIEALCRELGVRRLDIFGSATGDAFDVSSSDVDVLVEFDTRPGFDHFGAYFGLKEGLEALLNRPVDVVTASSVRNPYFREQVEQTKETLYAA</sequence>
<keyword evidence="2" id="KW-1277">Toxin-antitoxin system</keyword>
<dbReference type="InterPro" id="IPR052038">
    <property type="entry name" value="Type-VII_TA_antitoxin"/>
</dbReference>
<name>A0ABW2BV66_9PSEU</name>
<evidence type="ECO:0000256" key="1">
    <source>
        <dbReference type="ARBA" id="ARBA00001946"/>
    </source>
</evidence>
<feature type="domain" description="Polymerase nucleotidyl transferase" evidence="10">
    <location>
        <begin position="35"/>
        <end position="117"/>
    </location>
</feature>
<evidence type="ECO:0000256" key="8">
    <source>
        <dbReference type="ARBA" id="ARBA00022842"/>
    </source>
</evidence>
<dbReference type="Pfam" id="PF01909">
    <property type="entry name" value="NTP_transf_2"/>
    <property type="match status" value="1"/>
</dbReference>
<dbReference type="PANTHER" id="PTHR33571:SF12">
    <property type="entry name" value="BSL3053 PROTEIN"/>
    <property type="match status" value="1"/>
</dbReference>
<dbReference type="SUPFAM" id="SSF81301">
    <property type="entry name" value="Nucleotidyltransferase"/>
    <property type="match status" value="1"/>
</dbReference>
<dbReference type="CDD" id="cd05403">
    <property type="entry name" value="NT_KNTase_like"/>
    <property type="match status" value="1"/>
</dbReference>
<evidence type="ECO:0000259" key="10">
    <source>
        <dbReference type="Pfam" id="PF01909"/>
    </source>
</evidence>
<keyword evidence="8" id="KW-0460">Magnesium</keyword>
<keyword evidence="4" id="KW-0548">Nucleotidyltransferase</keyword>
<keyword evidence="6" id="KW-0547">Nucleotide-binding</keyword>
<evidence type="ECO:0000313" key="11">
    <source>
        <dbReference type="EMBL" id="MFC6866937.1"/>
    </source>
</evidence>
<protein>
    <submittedName>
        <fullName evidence="11">Nucleotidyltransferase family protein</fullName>
    </submittedName>
</protein>